<comment type="caution">
    <text evidence="4">The sequence shown here is derived from an EMBL/GenBank/DDBJ whole genome shotgun (WGS) entry which is preliminary data.</text>
</comment>
<gene>
    <name evidence="4" type="ORF">POREN0001_0053</name>
</gene>
<dbReference type="GO" id="GO:0035591">
    <property type="term" value="F:signaling adaptor activity"/>
    <property type="evidence" value="ECO:0007669"/>
    <property type="project" value="TreeGrafter"/>
</dbReference>
<keyword evidence="1" id="KW-0433">Leucine-rich repeat</keyword>
<keyword evidence="2" id="KW-0677">Repeat</keyword>
<evidence type="ECO:0000313" key="5">
    <source>
        <dbReference type="Proteomes" id="UP000004295"/>
    </source>
</evidence>
<dbReference type="GeneID" id="93366215"/>
<evidence type="ECO:0000256" key="1">
    <source>
        <dbReference type="ARBA" id="ARBA00022614"/>
    </source>
</evidence>
<accession>C3JD64</accession>
<evidence type="ECO:0000256" key="2">
    <source>
        <dbReference type="ARBA" id="ARBA00022737"/>
    </source>
</evidence>
<dbReference type="NCBIfam" id="TIGR04183">
    <property type="entry name" value="Por_Secre_tail"/>
    <property type="match status" value="1"/>
</dbReference>
<dbReference type="SUPFAM" id="SSF52058">
    <property type="entry name" value="L domain-like"/>
    <property type="match status" value="1"/>
</dbReference>
<dbReference type="PANTHER" id="PTHR47566">
    <property type="match status" value="1"/>
</dbReference>
<reference evidence="4 5" key="1">
    <citation type="submission" date="2009-04" db="EMBL/GenBank/DDBJ databases">
        <authorList>
            <person name="Sebastian Y."/>
            <person name="Madupu R."/>
            <person name="Durkin A.S."/>
            <person name="Torralba M."/>
            <person name="Methe B."/>
            <person name="Sutton G.G."/>
            <person name="Strausberg R.L."/>
            <person name="Nelson K.E."/>
        </authorList>
    </citation>
    <scope>NUCLEOTIDE SEQUENCE [LARGE SCALE GENOMIC DNA]</scope>
    <source>
        <strain evidence="5">ATCC 35406 / BCRC 14492 / JCM 8526 / NCTC 13058 / HG 370</strain>
    </source>
</reference>
<keyword evidence="5" id="KW-1185">Reference proteome</keyword>
<dbReference type="EMBL" id="ACNN01000037">
    <property type="protein sequence ID" value="EEN81883.1"/>
    <property type="molecule type" value="Genomic_DNA"/>
</dbReference>
<dbReference type="AlphaFoldDB" id="C3JD64"/>
<organism evidence="4 5">
    <name type="scientific">Porphyromonas endodontalis (strain ATCC 35406 / DSM 24491 / JCM 8526 / CCUG 16442 / BCRC 14492 / NCTC 13058 / HG 370)</name>
    <name type="common">Bacteroides endodontalis</name>
    <dbReference type="NCBI Taxonomy" id="553175"/>
    <lineage>
        <taxon>Bacteria</taxon>
        <taxon>Pseudomonadati</taxon>
        <taxon>Bacteroidota</taxon>
        <taxon>Bacteroidia</taxon>
        <taxon>Bacteroidales</taxon>
        <taxon>Porphyromonadaceae</taxon>
        <taxon>Porphyromonas</taxon>
    </lineage>
</organism>
<dbReference type="Gene3D" id="3.80.10.10">
    <property type="entry name" value="Ribonuclease Inhibitor"/>
    <property type="match status" value="3"/>
</dbReference>
<dbReference type="InterPro" id="IPR032675">
    <property type="entry name" value="LRR_dom_sf"/>
</dbReference>
<protein>
    <submittedName>
        <fullName evidence="4">Leucine Rich Repeat protein</fullName>
    </submittedName>
</protein>
<dbReference type="InterPro" id="IPR026444">
    <property type="entry name" value="Secre_tail"/>
</dbReference>
<dbReference type="eggNOG" id="COG4886">
    <property type="taxonomic scope" value="Bacteria"/>
</dbReference>
<dbReference type="InterPro" id="IPR052574">
    <property type="entry name" value="CDIRP"/>
</dbReference>
<dbReference type="Proteomes" id="UP000004295">
    <property type="component" value="Unassembled WGS sequence"/>
</dbReference>
<sequence>MMRRTTSLLLTFILLCFGGGCTLYGQNKITLTTKKTVGEQIKLQIKPVAGASLSYEGLEEDASGNYTVGSSTFSIVGDVEELRFTNCGITAASFSPQHSTLKAVWGNFNQMVGTIDLSGAPKLETFVVSKNLLSNVNLANCPKLSLIYADRNSLETINIEGCNALTFLSVSTNCLGSLLFPSEASGLKEIRCENNQIYGEAMRATLRSLPDLSASSEWASILLVNQRNKDEKNWAWHSDIVQAKEQRGYLCNGISEEGEIGDYEGIEDPQVITQQVSMTIGSDFVGQSKFITIKGVGEISIDGVEEAYDPNRNSYTFTKQEVTIRGEVTDLTCSILGLTKLDVSQATSLARLDCSSNALTELDLSNNTKLEKLICLNNKIAQLSLDNHAELTEFNSSNNELTQLSIKNSPKLSRCDVYLNNLSTEALNTFVDGLRSCEEDSHGILVVIDTKNNKIRERNKLTNEIITSARGKNWDVYDWAAGNAVQITDIVISDALITLETGLAIGDKIALEISGSDNVAITGVAEPFEAYYKEYTLTDTKLTIQGDVKVLVCSGQKIQKIDVSQCPVLEDLHAYKNELSSFTISNHKNIKRLLLSENALTEVNVLNCDNLETISLWGNKLQGIGLSNCPKITYVNCMRNNIGDEAFQQFVEALPTIPGAAEAGVFMAVDTQCNPSDKNVLNKSTVDKAIAKHWLVKDFCGGKFGEEGAPFEGSDVAVDKVAESNLAIYPNPATDWLYITGAAPGASVSLHALDGQLLYQSTTSAVGATSIELVALAPGCYILQVGSDKKQIIKQ</sequence>
<proteinExistence type="predicted"/>
<name>C3JD64_POREA</name>
<feature type="domain" description="Secretion system C-terminal sorting" evidence="3">
    <location>
        <begin position="728"/>
        <end position="794"/>
    </location>
</feature>
<dbReference type="Pfam" id="PF18962">
    <property type="entry name" value="Por_Secre_tail"/>
    <property type="match status" value="1"/>
</dbReference>
<dbReference type="PANTHER" id="PTHR47566:SF1">
    <property type="entry name" value="PROTEIN NUD1"/>
    <property type="match status" value="1"/>
</dbReference>
<evidence type="ECO:0000313" key="4">
    <source>
        <dbReference type="EMBL" id="EEN81883.1"/>
    </source>
</evidence>
<dbReference type="STRING" id="553175.POREN0001_0053"/>
<dbReference type="RefSeq" id="WP_004335423.1">
    <property type="nucleotide sequence ID" value="NZ_ACNN01000037.1"/>
</dbReference>
<dbReference type="PROSITE" id="PS51257">
    <property type="entry name" value="PROKAR_LIPOPROTEIN"/>
    <property type="match status" value="1"/>
</dbReference>
<evidence type="ECO:0000259" key="3">
    <source>
        <dbReference type="Pfam" id="PF18962"/>
    </source>
</evidence>